<keyword evidence="1" id="KW-0812">Transmembrane</keyword>
<organism evidence="2 3">
    <name type="scientific">Streptomyces desertarenae</name>
    <dbReference type="NCBI Taxonomy" id="2666184"/>
    <lineage>
        <taxon>Bacteria</taxon>
        <taxon>Bacillati</taxon>
        <taxon>Actinomycetota</taxon>
        <taxon>Actinomycetes</taxon>
        <taxon>Kitasatosporales</taxon>
        <taxon>Streptomycetaceae</taxon>
        <taxon>Streptomyces</taxon>
    </lineage>
</organism>
<feature type="transmembrane region" description="Helical" evidence="1">
    <location>
        <begin position="52"/>
        <end position="69"/>
    </location>
</feature>
<dbReference type="Proteomes" id="UP001597365">
    <property type="component" value="Unassembled WGS sequence"/>
</dbReference>
<dbReference type="RefSeq" id="WP_380896481.1">
    <property type="nucleotide sequence ID" value="NZ_JBHUFU010000001.1"/>
</dbReference>
<keyword evidence="1" id="KW-0472">Membrane</keyword>
<evidence type="ECO:0000256" key="1">
    <source>
        <dbReference type="SAM" id="Phobius"/>
    </source>
</evidence>
<comment type="caution">
    <text evidence="2">The sequence shown here is derived from an EMBL/GenBank/DDBJ whole genome shotgun (WGS) entry which is preliminary data.</text>
</comment>
<evidence type="ECO:0000313" key="3">
    <source>
        <dbReference type="Proteomes" id="UP001597365"/>
    </source>
</evidence>
<keyword evidence="1" id="KW-1133">Transmembrane helix</keyword>
<feature type="transmembrane region" description="Helical" evidence="1">
    <location>
        <begin position="78"/>
        <end position="95"/>
    </location>
</feature>
<name>A0ABW4PFY0_9ACTN</name>
<proteinExistence type="predicted"/>
<feature type="transmembrane region" description="Helical" evidence="1">
    <location>
        <begin position="101"/>
        <end position="119"/>
    </location>
</feature>
<keyword evidence="3" id="KW-1185">Reference proteome</keyword>
<evidence type="ECO:0008006" key="4">
    <source>
        <dbReference type="Google" id="ProtNLM"/>
    </source>
</evidence>
<reference evidence="3" key="1">
    <citation type="journal article" date="2019" name="Int. J. Syst. Evol. Microbiol.">
        <title>The Global Catalogue of Microorganisms (GCM) 10K type strain sequencing project: providing services to taxonomists for standard genome sequencing and annotation.</title>
        <authorList>
            <consortium name="The Broad Institute Genomics Platform"/>
            <consortium name="The Broad Institute Genome Sequencing Center for Infectious Disease"/>
            <person name="Wu L."/>
            <person name="Ma J."/>
        </authorList>
    </citation>
    <scope>NUCLEOTIDE SEQUENCE [LARGE SCALE GENOMIC DNA]</scope>
    <source>
        <strain evidence="3">CGMCC 4.7455</strain>
    </source>
</reference>
<protein>
    <recommendedName>
        <fullName evidence="4">Integral membrane protein</fullName>
    </recommendedName>
</protein>
<dbReference type="EMBL" id="JBHUFU010000001">
    <property type="protein sequence ID" value="MFD1828723.1"/>
    <property type="molecule type" value="Genomic_DNA"/>
</dbReference>
<accession>A0ABW4PFY0</accession>
<gene>
    <name evidence="2" type="ORF">ACFSJS_03455</name>
</gene>
<evidence type="ECO:0000313" key="2">
    <source>
        <dbReference type="EMBL" id="MFD1828723.1"/>
    </source>
</evidence>
<sequence length="136" mass="13954">MVIKWGAFVLLVLSAAGTAWGIADWIDVADCAAGRRRCDTEPGKQEHNGRNMLLVLGGSLALCLGVVLADRVRDWRPTLGLPAGALIGTAVALSISREAGIWILVGVLLAVCAAVPIGLHRWTAAGHGAGPSSPAG</sequence>